<dbReference type="RefSeq" id="WP_179489547.1">
    <property type="nucleotide sequence ID" value="NZ_JACCBV010000001.1"/>
</dbReference>
<evidence type="ECO:0000313" key="2">
    <source>
        <dbReference type="Proteomes" id="UP000576969"/>
    </source>
</evidence>
<sequence length="80" mass="8276">MDDLREIVGTPLALSAESLREAAVLASSHGLSFYDASWAAAARGLGIVLVSTDGRLQEAGLAESAAETVARLRLSVPPAR</sequence>
<dbReference type="AlphaFoldDB" id="A0A7Y9KJM2"/>
<comment type="caution">
    <text evidence="1">The sequence shown here is derived from an EMBL/GenBank/DDBJ whole genome shotgun (WGS) entry which is preliminary data.</text>
</comment>
<evidence type="ECO:0000313" key="1">
    <source>
        <dbReference type="EMBL" id="NYE19915.1"/>
    </source>
</evidence>
<gene>
    <name evidence="1" type="ORF">BJ991_001943</name>
</gene>
<name>A0A7Y9KJM2_9MICO</name>
<reference evidence="1 2" key="1">
    <citation type="submission" date="2020-07" db="EMBL/GenBank/DDBJ databases">
        <title>Sequencing the genomes of 1000 actinobacteria strains.</title>
        <authorList>
            <person name="Klenk H.-P."/>
        </authorList>
    </citation>
    <scope>NUCLEOTIDE SEQUENCE [LARGE SCALE GENOMIC DNA]</scope>
    <source>
        <strain evidence="1 2">DSM 24662</strain>
    </source>
</reference>
<dbReference type="EMBL" id="JACCBV010000001">
    <property type="protein sequence ID" value="NYE19915.1"/>
    <property type="molecule type" value="Genomic_DNA"/>
</dbReference>
<dbReference type="SUPFAM" id="SSF88723">
    <property type="entry name" value="PIN domain-like"/>
    <property type="match status" value="1"/>
</dbReference>
<keyword evidence="2" id="KW-1185">Reference proteome</keyword>
<organism evidence="1 2">
    <name type="scientific">Microbacterium immunditiarum</name>
    <dbReference type="NCBI Taxonomy" id="337480"/>
    <lineage>
        <taxon>Bacteria</taxon>
        <taxon>Bacillati</taxon>
        <taxon>Actinomycetota</taxon>
        <taxon>Actinomycetes</taxon>
        <taxon>Micrococcales</taxon>
        <taxon>Microbacteriaceae</taxon>
        <taxon>Microbacterium</taxon>
    </lineage>
</organism>
<dbReference type="Proteomes" id="UP000576969">
    <property type="component" value="Unassembled WGS sequence"/>
</dbReference>
<protein>
    <submittedName>
        <fullName evidence="1">Putative nucleic acid-binding protein</fullName>
    </submittedName>
</protein>
<accession>A0A7Y9KJM2</accession>
<proteinExistence type="predicted"/>
<dbReference type="Gene3D" id="3.40.50.1010">
    <property type="entry name" value="5'-nuclease"/>
    <property type="match status" value="1"/>
</dbReference>
<dbReference type="InterPro" id="IPR029060">
    <property type="entry name" value="PIN-like_dom_sf"/>
</dbReference>